<dbReference type="EMBL" id="JAVYAA010000006">
    <property type="protein sequence ID" value="MDT8978831.1"/>
    <property type="molecule type" value="Genomic_DNA"/>
</dbReference>
<dbReference type="InterPro" id="IPR016032">
    <property type="entry name" value="Sig_transdc_resp-reg_C-effctor"/>
</dbReference>
<dbReference type="Pfam" id="PF00196">
    <property type="entry name" value="GerE"/>
    <property type="match status" value="1"/>
</dbReference>
<dbReference type="SMART" id="SM00421">
    <property type="entry name" value="HTH_LUXR"/>
    <property type="match status" value="1"/>
</dbReference>
<evidence type="ECO:0000256" key="4">
    <source>
        <dbReference type="ARBA" id="ARBA00023163"/>
    </source>
</evidence>
<dbReference type="InterPro" id="IPR011006">
    <property type="entry name" value="CheY-like_superfamily"/>
</dbReference>
<dbReference type="GO" id="GO:0003677">
    <property type="term" value="F:DNA binding"/>
    <property type="evidence" value="ECO:0007669"/>
    <property type="project" value="UniProtKB-KW"/>
</dbReference>
<evidence type="ECO:0000256" key="3">
    <source>
        <dbReference type="ARBA" id="ARBA00023125"/>
    </source>
</evidence>
<dbReference type="RefSeq" id="WP_315746704.1">
    <property type="nucleotide sequence ID" value="NZ_JAVYAA010000006.1"/>
</dbReference>
<reference evidence="9" key="1">
    <citation type="submission" date="2023-09" db="EMBL/GenBank/DDBJ databases">
        <title>Paenibacillus sp. chi10 Genome sequencing and assembly.</title>
        <authorList>
            <person name="Kim I."/>
        </authorList>
    </citation>
    <scope>NUCLEOTIDE SEQUENCE [LARGE SCALE GENOMIC DNA]</scope>
    <source>
        <strain evidence="9">chi10</strain>
    </source>
</reference>
<dbReference type="PROSITE" id="PS50043">
    <property type="entry name" value="HTH_LUXR_2"/>
    <property type="match status" value="1"/>
</dbReference>
<evidence type="ECO:0000259" key="6">
    <source>
        <dbReference type="PROSITE" id="PS50043"/>
    </source>
</evidence>
<dbReference type="PROSITE" id="PS50110">
    <property type="entry name" value="RESPONSE_REGULATORY"/>
    <property type="match status" value="1"/>
</dbReference>
<dbReference type="InterPro" id="IPR000792">
    <property type="entry name" value="Tscrpt_reg_LuxR_C"/>
</dbReference>
<evidence type="ECO:0000313" key="9">
    <source>
        <dbReference type="Proteomes" id="UP001250538"/>
    </source>
</evidence>
<dbReference type="Pfam" id="PF00072">
    <property type="entry name" value="Response_reg"/>
    <property type="match status" value="1"/>
</dbReference>
<dbReference type="PANTHER" id="PTHR43214">
    <property type="entry name" value="TWO-COMPONENT RESPONSE REGULATOR"/>
    <property type="match status" value="1"/>
</dbReference>
<dbReference type="Proteomes" id="UP001250538">
    <property type="component" value="Unassembled WGS sequence"/>
</dbReference>
<keyword evidence="2" id="KW-0805">Transcription regulation</keyword>
<dbReference type="PANTHER" id="PTHR43214:SF24">
    <property type="entry name" value="TRANSCRIPTIONAL REGULATORY PROTEIN NARL-RELATED"/>
    <property type="match status" value="1"/>
</dbReference>
<dbReference type="InterPro" id="IPR039420">
    <property type="entry name" value="WalR-like"/>
</dbReference>
<evidence type="ECO:0000259" key="7">
    <source>
        <dbReference type="PROSITE" id="PS50110"/>
    </source>
</evidence>
<evidence type="ECO:0000256" key="2">
    <source>
        <dbReference type="ARBA" id="ARBA00023015"/>
    </source>
</evidence>
<name>A0AAJ2JZL5_9BACL</name>
<protein>
    <submittedName>
        <fullName evidence="8">Response regulator transcription factor</fullName>
    </submittedName>
</protein>
<dbReference type="GO" id="GO:0000160">
    <property type="term" value="P:phosphorelay signal transduction system"/>
    <property type="evidence" value="ECO:0007669"/>
    <property type="project" value="InterPro"/>
</dbReference>
<dbReference type="SMART" id="SM00448">
    <property type="entry name" value="REC"/>
    <property type="match status" value="1"/>
</dbReference>
<comment type="caution">
    <text evidence="8">The sequence shown here is derived from an EMBL/GenBank/DDBJ whole genome shotgun (WGS) entry which is preliminary data.</text>
</comment>
<dbReference type="SUPFAM" id="SSF52172">
    <property type="entry name" value="CheY-like"/>
    <property type="match status" value="1"/>
</dbReference>
<dbReference type="GO" id="GO:0006355">
    <property type="term" value="P:regulation of DNA-templated transcription"/>
    <property type="evidence" value="ECO:0007669"/>
    <property type="project" value="InterPro"/>
</dbReference>
<organism evidence="8 9">
    <name type="scientific">Paenibacillus suaedae</name>
    <dbReference type="NCBI Taxonomy" id="3077233"/>
    <lineage>
        <taxon>Bacteria</taxon>
        <taxon>Bacillati</taxon>
        <taxon>Bacillota</taxon>
        <taxon>Bacilli</taxon>
        <taxon>Bacillales</taxon>
        <taxon>Paenibacillaceae</taxon>
        <taxon>Paenibacillus</taxon>
    </lineage>
</organism>
<keyword evidence="3" id="KW-0238">DNA-binding</keyword>
<dbReference type="AlphaFoldDB" id="A0AAJ2JZL5"/>
<evidence type="ECO:0000256" key="1">
    <source>
        <dbReference type="ARBA" id="ARBA00022553"/>
    </source>
</evidence>
<dbReference type="InterPro" id="IPR001789">
    <property type="entry name" value="Sig_transdc_resp-reg_receiver"/>
</dbReference>
<proteinExistence type="predicted"/>
<evidence type="ECO:0000256" key="5">
    <source>
        <dbReference type="PROSITE-ProRule" id="PRU00169"/>
    </source>
</evidence>
<dbReference type="PROSITE" id="PS00622">
    <property type="entry name" value="HTH_LUXR_1"/>
    <property type="match status" value="1"/>
</dbReference>
<dbReference type="PRINTS" id="PR00038">
    <property type="entry name" value="HTHLUXR"/>
</dbReference>
<dbReference type="SUPFAM" id="SSF46894">
    <property type="entry name" value="C-terminal effector domain of the bipartite response regulators"/>
    <property type="match status" value="1"/>
</dbReference>
<keyword evidence="4" id="KW-0804">Transcription</keyword>
<gene>
    <name evidence="8" type="ORF">RQP50_21575</name>
</gene>
<keyword evidence="9" id="KW-1185">Reference proteome</keyword>
<evidence type="ECO:0000313" key="8">
    <source>
        <dbReference type="EMBL" id="MDT8978831.1"/>
    </source>
</evidence>
<dbReference type="CDD" id="cd17535">
    <property type="entry name" value="REC_NarL-like"/>
    <property type="match status" value="1"/>
</dbReference>
<feature type="domain" description="Response regulatory" evidence="7">
    <location>
        <begin position="7"/>
        <end position="123"/>
    </location>
</feature>
<dbReference type="InterPro" id="IPR058245">
    <property type="entry name" value="NreC/VraR/RcsB-like_REC"/>
</dbReference>
<dbReference type="Gene3D" id="3.40.50.2300">
    <property type="match status" value="1"/>
</dbReference>
<dbReference type="CDD" id="cd06170">
    <property type="entry name" value="LuxR_C_like"/>
    <property type="match status" value="1"/>
</dbReference>
<sequence length="226" mass="25394">MKDELIRVAIADDQELVRSGWSHIINAQSDMEMVGYAANGREAITVAEQVQPHVFLMDVQMPKYSGIAATRDIVASFPELKVIILTTFELEQYVFDGIRAGAVGYMLKDATPNELLEAIRAAHRGEAIYRTAVAAKVMSQVIRIGEKPALQRFEPLCQDERAEAFTGREIEVLQQMAYGWRNEDIASILHISESTVKTHVHRILQKLEVEDRTQAVVYALRNGIVQ</sequence>
<accession>A0AAJ2JZL5</accession>
<keyword evidence="1 5" id="KW-0597">Phosphoprotein</keyword>
<feature type="modified residue" description="4-aspartylphosphate" evidence="5">
    <location>
        <position position="58"/>
    </location>
</feature>
<feature type="domain" description="HTH luxR-type" evidence="6">
    <location>
        <begin position="158"/>
        <end position="223"/>
    </location>
</feature>